<sequence>MKRQSLKKVLPAFVFVLAIVASFAFKPAPNDVFNDVFIQRVNPTECDQIFTSLLTHCSINNWGQQCTYYELGIYHPAYSRAWGLLCLDELREPL</sequence>
<comment type="caution">
    <text evidence="2">The sequence shown here is derived from an EMBL/GenBank/DDBJ whole genome shotgun (WGS) entry which is preliminary data.</text>
</comment>
<dbReference type="Pfam" id="PF20130">
    <property type="entry name" value="DUF6520"/>
    <property type="match status" value="1"/>
</dbReference>
<reference evidence="2" key="1">
    <citation type="submission" date="2023-07" db="EMBL/GenBank/DDBJ databases">
        <title>Two novel species in the genus Flavivirga.</title>
        <authorList>
            <person name="Kwon K."/>
        </authorList>
    </citation>
    <scope>NUCLEOTIDE SEQUENCE</scope>
    <source>
        <strain evidence="2">KACC 14157</strain>
    </source>
</reference>
<dbReference type="RefSeq" id="WP_303281050.1">
    <property type="nucleotide sequence ID" value="NZ_BAABCZ010000016.1"/>
</dbReference>
<evidence type="ECO:0000256" key="1">
    <source>
        <dbReference type="SAM" id="SignalP"/>
    </source>
</evidence>
<evidence type="ECO:0000313" key="3">
    <source>
        <dbReference type="Proteomes" id="UP001176891"/>
    </source>
</evidence>
<keyword evidence="3" id="KW-1185">Reference proteome</keyword>
<organism evidence="2 3">
    <name type="scientific">Flavivirga amylovorans</name>
    <dbReference type="NCBI Taxonomy" id="870486"/>
    <lineage>
        <taxon>Bacteria</taxon>
        <taxon>Pseudomonadati</taxon>
        <taxon>Bacteroidota</taxon>
        <taxon>Flavobacteriia</taxon>
        <taxon>Flavobacteriales</taxon>
        <taxon>Flavobacteriaceae</taxon>
        <taxon>Flavivirga</taxon>
    </lineage>
</organism>
<feature type="signal peptide" evidence="1">
    <location>
        <begin position="1"/>
        <end position="24"/>
    </location>
</feature>
<name>A0ABT8WXW7_9FLAO</name>
<keyword evidence="1" id="KW-0732">Signal</keyword>
<protein>
    <submittedName>
        <fullName evidence="2">DUF6520 family protein</fullName>
    </submittedName>
</protein>
<evidence type="ECO:0000313" key="2">
    <source>
        <dbReference type="EMBL" id="MDO5986535.1"/>
    </source>
</evidence>
<dbReference type="EMBL" id="JAUOEM010000001">
    <property type="protein sequence ID" value="MDO5986535.1"/>
    <property type="molecule type" value="Genomic_DNA"/>
</dbReference>
<dbReference type="Proteomes" id="UP001176891">
    <property type="component" value="Unassembled WGS sequence"/>
</dbReference>
<gene>
    <name evidence="2" type="ORF">Q4Q39_03860</name>
</gene>
<dbReference type="InterPro" id="IPR045391">
    <property type="entry name" value="DUF6520"/>
</dbReference>
<feature type="chain" id="PRO_5045565932" evidence="1">
    <location>
        <begin position="25"/>
        <end position="94"/>
    </location>
</feature>
<accession>A0ABT8WXW7</accession>
<proteinExistence type="predicted"/>